<dbReference type="HOGENOM" id="CLU_000604_84_3_9"/>
<dbReference type="PANTHER" id="PTHR43394">
    <property type="entry name" value="ATP-DEPENDENT PERMEASE MDL1, MITOCHONDRIAL"/>
    <property type="match status" value="1"/>
</dbReference>
<feature type="transmembrane region" description="Helical" evidence="7">
    <location>
        <begin position="182"/>
        <end position="203"/>
    </location>
</feature>
<comment type="subcellular location">
    <subcellularLocation>
        <location evidence="1">Cell membrane</location>
        <topology evidence="1">Multi-pass membrane protein</topology>
    </subcellularLocation>
</comment>
<dbReference type="PROSITE" id="PS00211">
    <property type="entry name" value="ABC_TRANSPORTER_1"/>
    <property type="match status" value="1"/>
</dbReference>
<dbReference type="InterPro" id="IPR036640">
    <property type="entry name" value="ABC1_TM_sf"/>
</dbReference>
<dbReference type="GO" id="GO:0016887">
    <property type="term" value="F:ATP hydrolysis activity"/>
    <property type="evidence" value="ECO:0007669"/>
    <property type="project" value="InterPro"/>
</dbReference>
<evidence type="ECO:0000256" key="2">
    <source>
        <dbReference type="ARBA" id="ARBA00022692"/>
    </source>
</evidence>
<dbReference type="InterPro" id="IPR003593">
    <property type="entry name" value="AAA+_ATPase"/>
</dbReference>
<proteinExistence type="predicted"/>
<accession>A8MED7</accession>
<dbReference type="Gene3D" id="1.20.1560.10">
    <property type="entry name" value="ABC transporter type 1, transmembrane domain"/>
    <property type="match status" value="1"/>
</dbReference>
<keyword evidence="11" id="KW-1185">Reference proteome</keyword>
<keyword evidence="4" id="KW-0067">ATP-binding</keyword>
<dbReference type="PROSITE" id="PS50893">
    <property type="entry name" value="ABC_TRANSPORTER_2"/>
    <property type="match status" value="1"/>
</dbReference>
<gene>
    <name evidence="10" type="ordered locus">Clos_0038</name>
</gene>
<dbReference type="InterPro" id="IPR039421">
    <property type="entry name" value="Type_1_exporter"/>
</dbReference>
<reference evidence="11" key="1">
    <citation type="submission" date="2007-10" db="EMBL/GenBank/DDBJ databases">
        <title>Complete genome of Alkaliphilus oremlandii OhILAs.</title>
        <authorList>
            <person name="Copeland A."/>
            <person name="Lucas S."/>
            <person name="Lapidus A."/>
            <person name="Barry K."/>
            <person name="Detter J.C."/>
            <person name="Glavina del Rio T."/>
            <person name="Hammon N."/>
            <person name="Israni S."/>
            <person name="Dalin E."/>
            <person name="Tice H."/>
            <person name="Pitluck S."/>
            <person name="Chain P."/>
            <person name="Malfatti S."/>
            <person name="Shin M."/>
            <person name="Vergez L."/>
            <person name="Schmutz J."/>
            <person name="Larimer F."/>
            <person name="Land M."/>
            <person name="Hauser L."/>
            <person name="Kyrpides N."/>
            <person name="Mikhailova N."/>
            <person name="Stolz J.F."/>
            <person name="Dawson A."/>
            <person name="Fisher E."/>
            <person name="Crable B."/>
            <person name="Perera E."/>
            <person name="Lisak J."/>
            <person name="Ranganathan M."/>
            <person name="Basu P."/>
            <person name="Richardson P."/>
        </authorList>
    </citation>
    <scope>NUCLEOTIDE SEQUENCE [LARGE SCALE GENOMIC DNA]</scope>
    <source>
        <strain evidence="11">OhILAs</strain>
    </source>
</reference>
<dbReference type="OrthoDB" id="2328604at2"/>
<dbReference type="GO" id="GO:0005524">
    <property type="term" value="F:ATP binding"/>
    <property type="evidence" value="ECO:0007669"/>
    <property type="project" value="UniProtKB-KW"/>
</dbReference>
<dbReference type="PANTHER" id="PTHR43394:SF1">
    <property type="entry name" value="ATP-BINDING CASSETTE SUB-FAMILY B MEMBER 10, MITOCHONDRIAL"/>
    <property type="match status" value="1"/>
</dbReference>
<dbReference type="AlphaFoldDB" id="A8MED7"/>
<dbReference type="STRING" id="350688.Clos_0038"/>
<feature type="transmembrane region" description="Helical" evidence="7">
    <location>
        <begin position="26"/>
        <end position="48"/>
    </location>
</feature>
<evidence type="ECO:0000256" key="1">
    <source>
        <dbReference type="ARBA" id="ARBA00004651"/>
    </source>
</evidence>
<keyword evidence="5 7" id="KW-1133">Transmembrane helix</keyword>
<evidence type="ECO:0000313" key="11">
    <source>
        <dbReference type="Proteomes" id="UP000000269"/>
    </source>
</evidence>
<feature type="domain" description="ABC transmembrane type-1" evidence="9">
    <location>
        <begin position="36"/>
        <end position="336"/>
    </location>
</feature>
<sequence>MKSNQFKIVIDDTREILKWISHISKWFFPLILAKNIIQATLPYIHILFGYLILDGIIAKDSSSDIMKNLYWMIGLNLGLGLLHSFLTRLLNVKTEYIHHATKAEIARKAQTLDYEELEKKESLDLLRRAEEGINSNGGIPSFCNTIGSLITHAITIVYSILLLSGLFIAAPKENATVLERVFNSPLPTLLFFILFASALFLNFKISEQLNKRSYAFFEENVDTNRILNYFGGVSNNYNFGKDIRIYGMADMIQEEMNQKNDAIITMMRSLGITYGRYSALIEIVNQFVIFSVYIFVGIKAILGLVSIGSILKYVGALIRFIGAVSSITIFYTQLDLQRQYLNNYSLFLNLENKKYQGTLPIEKRDDNEYELEFRNVSFRYPNSPDTVLDRISFKLKVGNKMAIVGRNGAGKTTFIKLLCRLYDPTEGEILLNGINIKKYDYKEYLQIFSVVFQDFKLFSFDIGQNVAASIDVNEEKVWKALEQSGISERVKKMDRGIYTNIYQNEENGIEISGGEAQKIAISRALYRDAPIVILDEPTSALDPMAEYEIYARFDHMVSQKTSIYISHRMSSCRFCDHILVFDKGRIAQVGNHTTLMKDEKGLYHTLWTKQAKYYN</sequence>
<evidence type="ECO:0000256" key="5">
    <source>
        <dbReference type="ARBA" id="ARBA00022989"/>
    </source>
</evidence>
<feature type="transmembrane region" description="Helical" evidence="7">
    <location>
        <begin position="149"/>
        <end position="170"/>
    </location>
</feature>
<organism evidence="10 11">
    <name type="scientific">Alkaliphilus oremlandii (strain OhILAs)</name>
    <name type="common">Clostridium oremlandii (strain OhILAs)</name>
    <dbReference type="NCBI Taxonomy" id="350688"/>
    <lineage>
        <taxon>Bacteria</taxon>
        <taxon>Bacillati</taxon>
        <taxon>Bacillota</taxon>
        <taxon>Clostridia</taxon>
        <taxon>Peptostreptococcales</taxon>
        <taxon>Natronincolaceae</taxon>
        <taxon>Alkaliphilus</taxon>
    </lineage>
</organism>
<dbReference type="GO" id="GO:0015421">
    <property type="term" value="F:ABC-type oligopeptide transporter activity"/>
    <property type="evidence" value="ECO:0007669"/>
    <property type="project" value="TreeGrafter"/>
</dbReference>
<feature type="transmembrane region" description="Helical" evidence="7">
    <location>
        <begin position="68"/>
        <end position="86"/>
    </location>
</feature>
<evidence type="ECO:0000256" key="6">
    <source>
        <dbReference type="ARBA" id="ARBA00023136"/>
    </source>
</evidence>
<keyword evidence="2 7" id="KW-0812">Transmembrane</keyword>
<name>A8MED7_ALKOO</name>
<dbReference type="Pfam" id="PF00005">
    <property type="entry name" value="ABC_tran"/>
    <property type="match status" value="1"/>
</dbReference>
<evidence type="ECO:0000256" key="4">
    <source>
        <dbReference type="ARBA" id="ARBA00022840"/>
    </source>
</evidence>
<dbReference type="Gene3D" id="3.40.50.300">
    <property type="entry name" value="P-loop containing nucleotide triphosphate hydrolases"/>
    <property type="match status" value="1"/>
</dbReference>
<dbReference type="InterPro" id="IPR011527">
    <property type="entry name" value="ABC1_TM_dom"/>
</dbReference>
<dbReference type="SMART" id="SM00382">
    <property type="entry name" value="AAA"/>
    <property type="match status" value="1"/>
</dbReference>
<evidence type="ECO:0000259" key="9">
    <source>
        <dbReference type="PROSITE" id="PS50929"/>
    </source>
</evidence>
<dbReference type="EMBL" id="CP000853">
    <property type="protein sequence ID" value="ABW17608.1"/>
    <property type="molecule type" value="Genomic_DNA"/>
</dbReference>
<dbReference type="GO" id="GO:0005886">
    <property type="term" value="C:plasma membrane"/>
    <property type="evidence" value="ECO:0007669"/>
    <property type="project" value="UniProtKB-SubCell"/>
</dbReference>
<dbReference type="PROSITE" id="PS50929">
    <property type="entry name" value="ABC_TM1F"/>
    <property type="match status" value="1"/>
</dbReference>
<dbReference type="CDD" id="cd03228">
    <property type="entry name" value="ABCC_MRP_Like"/>
    <property type="match status" value="1"/>
</dbReference>
<keyword evidence="3" id="KW-0547">Nucleotide-binding</keyword>
<evidence type="ECO:0000313" key="10">
    <source>
        <dbReference type="EMBL" id="ABW17608.1"/>
    </source>
</evidence>
<dbReference type="SUPFAM" id="SSF90123">
    <property type="entry name" value="ABC transporter transmembrane region"/>
    <property type="match status" value="1"/>
</dbReference>
<keyword evidence="6 7" id="KW-0472">Membrane</keyword>
<evidence type="ECO:0000259" key="8">
    <source>
        <dbReference type="PROSITE" id="PS50893"/>
    </source>
</evidence>
<dbReference type="eggNOG" id="COG1132">
    <property type="taxonomic scope" value="Bacteria"/>
</dbReference>
<dbReference type="InterPro" id="IPR017871">
    <property type="entry name" value="ABC_transporter-like_CS"/>
</dbReference>
<feature type="domain" description="ABC transporter" evidence="8">
    <location>
        <begin position="371"/>
        <end position="608"/>
    </location>
</feature>
<dbReference type="Proteomes" id="UP000000269">
    <property type="component" value="Chromosome"/>
</dbReference>
<evidence type="ECO:0000256" key="7">
    <source>
        <dbReference type="SAM" id="Phobius"/>
    </source>
</evidence>
<dbReference type="KEGG" id="aoe:Clos_0038"/>
<dbReference type="SUPFAM" id="SSF52540">
    <property type="entry name" value="P-loop containing nucleoside triphosphate hydrolases"/>
    <property type="match status" value="1"/>
</dbReference>
<dbReference type="InterPro" id="IPR003439">
    <property type="entry name" value="ABC_transporter-like_ATP-bd"/>
</dbReference>
<protein>
    <submittedName>
        <fullName evidence="10">ABC transporter related</fullName>
    </submittedName>
</protein>
<evidence type="ECO:0000256" key="3">
    <source>
        <dbReference type="ARBA" id="ARBA00022741"/>
    </source>
</evidence>
<dbReference type="InterPro" id="IPR027417">
    <property type="entry name" value="P-loop_NTPase"/>
</dbReference>
<dbReference type="RefSeq" id="WP_012157923.1">
    <property type="nucleotide sequence ID" value="NC_009922.1"/>
</dbReference>